<protein>
    <submittedName>
        <fullName evidence="1">XRE family transcriptional regulator</fullName>
    </submittedName>
</protein>
<proteinExistence type="predicted"/>
<comment type="caution">
    <text evidence="1">The sequence shown here is derived from an EMBL/GenBank/DDBJ whole genome shotgun (WGS) entry which is preliminary data.</text>
</comment>
<accession>A0A4U5WY28</accession>
<evidence type="ECO:0000313" key="1">
    <source>
        <dbReference type="EMBL" id="TKT06571.1"/>
    </source>
</evidence>
<name>A0A4U5WY28_STRGB</name>
<reference evidence="1 2" key="1">
    <citation type="submission" date="2019-04" db="EMBL/GenBank/DDBJ databases">
        <title>Streptomyces lasaliensis sp.nov., an Actinomycete isolated from soil which produces the polyether antibiotic lasalocid.</title>
        <authorList>
            <person name="Erwin G."/>
            <person name="Haber C."/>
        </authorList>
    </citation>
    <scope>NUCLEOTIDE SEQUENCE [LARGE SCALE GENOMIC DNA]</scope>
    <source>
        <strain evidence="1 2">DSM 40089</strain>
    </source>
</reference>
<sequence>MHLAQLLASAMHRRRLSVEALALATGIRTPRIKAFLEDGTDGPVHPTAQELKELADTLALPAESVTQEAHRAVAAAGQRS</sequence>
<dbReference type="EMBL" id="SZPR01000022">
    <property type="protein sequence ID" value="TKT06571.1"/>
    <property type="molecule type" value="Genomic_DNA"/>
</dbReference>
<gene>
    <name evidence="1" type="ORF">E4U92_27025</name>
</gene>
<evidence type="ECO:0000313" key="2">
    <source>
        <dbReference type="Proteomes" id="UP000308632"/>
    </source>
</evidence>
<dbReference type="Proteomes" id="UP000308632">
    <property type="component" value="Unassembled WGS sequence"/>
</dbReference>
<organism evidence="1 2">
    <name type="scientific">Streptomyces galbus</name>
    <dbReference type="NCBI Taxonomy" id="33898"/>
    <lineage>
        <taxon>Bacteria</taxon>
        <taxon>Bacillati</taxon>
        <taxon>Actinomycetota</taxon>
        <taxon>Actinomycetes</taxon>
        <taxon>Kitasatosporales</taxon>
        <taxon>Streptomycetaceae</taxon>
        <taxon>Streptomyces</taxon>
    </lineage>
</organism>
<dbReference type="RefSeq" id="WP_137303073.1">
    <property type="nucleotide sequence ID" value="NZ_BMVD01000023.1"/>
</dbReference>
<dbReference type="AlphaFoldDB" id="A0A4U5WY28"/>